<dbReference type="PANTHER" id="PTHR33841">
    <property type="entry name" value="DNA METHYLTRANSFERASE YEEA-RELATED"/>
    <property type="match status" value="1"/>
</dbReference>
<keyword evidence="6" id="KW-0238">DNA-binding</keyword>
<dbReference type="EC" id="2.1.1.72" evidence="1"/>
<evidence type="ECO:0000256" key="4">
    <source>
        <dbReference type="ARBA" id="ARBA00022691"/>
    </source>
</evidence>
<evidence type="ECO:0000256" key="7">
    <source>
        <dbReference type="ARBA" id="ARBA00047942"/>
    </source>
</evidence>
<evidence type="ECO:0000256" key="8">
    <source>
        <dbReference type="SAM" id="MobiDB-lite"/>
    </source>
</evidence>
<evidence type="ECO:0000259" key="10">
    <source>
        <dbReference type="Pfam" id="PF12950"/>
    </source>
</evidence>
<dbReference type="InterPro" id="IPR050953">
    <property type="entry name" value="N4_N6_ade-DNA_methylase"/>
</dbReference>
<sequence>MHSTPTYRTNRDLFSNHYLDDHLRGTEPWTSVDDDDVRAAYESIRERWLAKRDRVADYNEAQLERNFIRPIFDDLGIPFEIEETVRRTARRPDYGFFPSADAADAAFDREDFYEEAVAVADAKRWGRKLDTRGEAKRDFENPSYQIHAYLQETPAEWAVLTNGRQWRLYYGPTSHRLDSYYEIDLPALLDAMESGDAGLAAFKEFYCFFRHEAFLPDASGDCFLDDVHDESSVFAEAIGEDLQNNIYEAIRVLAEGFLDRHDDLSEDDLDLVHDASLIYLYRLIFVLYAESEGRDLLPTDNDIYAESYALNDLKREVASKRDETRQHYQPWQTTLWDTLAELFELIDQGSEAKDIDPDTLSVPAYNGGLFRTDPDPDDSAEARFLAAHEVGDRHLAEVLDLLTRREREDGEESASGNRADADGRVFVDYSSLDERHLGSIYEGLLEYRLDVADEALTLDDGEYVPADEGDAVAVETGEVYLRTDAGERKATGSYYTPEYVVEYIVDETLGPLVDDIREDLLAQDPFEQAGGGQFAAEFAERVFELKVLDPAMGSGHFLVNAVDYLAREIIDAQERQDQQAAAAGDDARISDPTTEEGELRDINWARRKVAQQCLYGVDLNPLATELAKVSLWLRTLAAEQPLAFLDHHLKTGNSLVGSDIEAVLGDADDADEGGQLTLQQSFDHTRQRALEHVMERFTDLLSIDNETLADIKEMEAVYEDVRDDDLYQRLLAMANVHTASEFGLDVPDDAEERMAEALRDDSWADVEDQDWFTSAQAMAEDEAFFHWELEFPVAFYGDDGERLANAGFDAVIGNPPYVKIQNLRQSHSELADYLVNSPEYTTTEARFDIYAPFVERGYSLASKGRLTYILPNKFFKSDGGKGLREYLLDKQAISEIVDFGDFQVFDGAITYTCIMSLSERQDQFQYIEAYDGVDSPEEVGSLPSVEVELEDLDDNPWTLVGPREKPILSQMETVGNRLETYTEYISEGVVSGDNDVLFVEVVEERGNETRIKSSVNGNEYPIESDLVHPLIAGDEIYRYSPLKTDLAVIYPYSIDSGSTELISEDIIKSKYPKTYEYLGSFRERLGDRGSKTMEYPSWHALWRPREKSLWESPKLLVPDICERSEFTIDDEGGVYIPNSGYGLVPKENTKGMRAYLLGILNSTPAWFYIYHNSPVLEGDFRHTLASYLSAIPIPPVEKSFGEMLCDPGEVQAMPYEAIREQNPDQEAISYLVRRILSHKSDRASLNLSLLDYLGNYAEGPKLPDVGLYQPTGATVLDATTEAYEKLRVGEVRTVRDGRRVTVEATARYKPEDEDAHETDRWGYTETDYHEAFALADLDETEATLIEAFVPVAVAEADGFAGFRDNATKTNSLVDRLKAITLPDPDDVAADLERYAETRERAAELDEKIEETDRLIDEIVYDLYDLTKEEIEIMEEAVGE</sequence>
<dbReference type="InterPro" id="IPR025931">
    <property type="entry name" value="TaqI_C"/>
</dbReference>
<evidence type="ECO:0000256" key="2">
    <source>
        <dbReference type="ARBA" id="ARBA00022603"/>
    </source>
</evidence>
<dbReference type="GO" id="GO:0009307">
    <property type="term" value="P:DNA restriction-modification system"/>
    <property type="evidence" value="ECO:0007669"/>
    <property type="project" value="UniProtKB-KW"/>
</dbReference>
<dbReference type="PANTHER" id="PTHR33841:SF1">
    <property type="entry name" value="DNA METHYLTRANSFERASE A"/>
    <property type="match status" value="1"/>
</dbReference>
<evidence type="ECO:0000256" key="3">
    <source>
        <dbReference type="ARBA" id="ARBA00022679"/>
    </source>
</evidence>
<dbReference type="GO" id="GO:0003677">
    <property type="term" value="F:DNA binding"/>
    <property type="evidence" value="ECO:0007669"/>
    <property type="project" value="UniProtKB-KW"/>
</dbReference>
<comment type="catalytic activity">
    <reaction evidence="7">
        <text>a 2'-deoxyadenosine in DNA + S-adenosyl-L-methionine = an N(6)-methyl-2'-deoxyadenosine in DNA + S-adenosyl-L-homocysteine + H(+)</text>
        <dbReference type="Rhea" id="RHEA:15197"/>
        <dbReference type="Rhea" id="RHEA-COMP:12418"/>
        <dbReference type="Rhea" id="RHEA-COMP:12419"/>
        <dbReference type="ChEBI" id="CHEBI:15378"/>
        <dbReference type="ChEBI" id="CHEBI:57856"/>
        <dbReference type="ChEBI" id="CHEBI:59789"/>
        <dbReference type="ChEBI" id="CHEBI:90615"/>
        <dbReference type="ChEBI" id="CHEBI:90616"/>
        <dbReference type="EC" id="2.1.1.72"/>
    </reaction>
</comment>
<dbReference type="OrthoDB" id="45790at2157"/>
<dbReference type="Pfam" id="PF12950">
    <property type="entry name" value="TaqI_C"/>
    <property type="match status" value="1"/>
</dbReference>
<keyword evidence="4" id="KW-0949">S-adenosyl-L-methionine</keyword>
<dbReference type="Proteomes" id="UP000608850">
    <property type="component" value="Unassembled WGS sequence"/>
</dbReference>
<keyword evidence="5" id="KW-0680">Restriction system</keyword>
<name>A0A830G9Q6_9EURY</name>
<evidence type="ECO:0000256" key="5">
    <source>
        <dbReference type="ARBA" id="ARBA00022747"/>
    </source>
</evidence>
<dbReference type="InterPro" id="IPR029063">
    <property type="entry name" value="SAM-dependent_MTases_sf"/>
</dbReference>
<dbReference type="EMBL" id="BMOQ01000002">
    <property type="protein sequence ID" value="GGN11077.1"/>
    <property type="molecule type" value="Genomic_DNA"/>
</dbReference>
<dbReference type="InterPro" id="IPR002052">
    <property type="entry name" value="DNA_methylase_N6_adenine_CS"/>
</dbReference>
<proteinExistence type="predicted"/>
<keyword evidence="3" id="KW-0808">Transferase</keyword>
<accession>A0A830G9Q6</accession>
<evidence type="ECO:0000256" key="1">
    <source>
        <dbReference type="ARBA" id="ARBA00011900"/>
    </source>
</evidence>
<evidence type="ECO:0000313" key="11">
    <source>
        <dbReference type="EMBL" id="GGN11077.1"/>
    </source>
</evidence>
<gene>
    <name evidence="11" type="ORF">GCM10009021_08830</name>
</gene>
<dbReference type="Gene3D" id="3.40.50.150">
    <property type="entry name" value="Vaccinia Virus protein VP39"/>
    <property type="match status" value="1"/>
</dbReference>
<evidence type="ECO:0000259" key="9">
    <source>
        <dbReference type="Pfam" id="PF07669"/>
    </source>
</evidence>
<reference evidence="11 12" key="1">
    <citation type="journal article" date="2019" name="Int. J. Syst. Evol. Microbiol.">
        <title>The Global Catalogue of Microorganisms (GCM) 10K type strain sequencing project: providing services to taxonomists for standard genome sequencing and annotation.</title>
        <authorList>
            <consortium name="The Broad Institute Genomics Platform"/>
            <consortium name="The Broad Institute Genome Sequencing Center for Infectious Disease"/>
            <person name="Wu L."/>
            <person name="Ma J."/>
        </authorList>
    </citation>
    <scope>NUCLEOTIDE SEQUENCE [LARGE SCALE GENOMIC DNA]</scope>
    <source>
        <strain evidence="11 12">JCM 16331</strain>
    </source>
</reference>
<comment type="caution">
    <text evidence="11">The sequence shown here is derived from an EMBL/GenBank/DDBJ whole genome shotgun (WGS) entry which is preliminary data.</text>
</comment>
<dbReference type="PROSITE" id="PS00092">
    <property type="entry name" value="N6_MTASE"/>
    <property type="match status" value="1"/>
</dbReference>
<keyword evidence="12" id="KW-1185">Reference proteome</keyword>
<dbReference type="GO" id="GO:0009007">
    <property type="term" value="F:site-specific DNA-methyltransferase (adenine-specific) activity"/>
    <property type="evidence" value="ECO:0007669"/>
    <property type="project" value="UniProtKB-EC"/>
</dbReference>
<dbReference type="SUPFAM" id="SSF53335">
    <property type="entry name" value="S-adenosyl-L-methionine-dependent methyltransferases"/>
    <property type="match status" value="1"/>
</dbReference>
<feature type="domain" description="TaqI-like C-terminal specificity" evidence="10">
    <location>
        <begin position="1073"/>
        <end position="1193"/>
    </location>
</feature>
<dbReference type="GO" id="GO:0032259">
    <property type="term" value="P:methylation"/>
    <property type="evidence" value="ECO:0007669"/>
    <property type="project" value="UniProtKB-KW"/>
</dbReference>
<evidence type="ECO:0000313" key="12">
    <source>
        <dbReference type="Proteomes" id="UP000608850"/>
    </source>
</evidence>
<feature type="region of interest" description="Disordered" evidence="8">
    <location>
        <begin position="576"/>
        <end position="596"/>
    </location>
</feature>
<evidence type="ECO:0000256" key="6">
    <source>
        <dbReference type="ARBA" id="ARBA00023125"/>
    </source>
</evidence>
<protein>
    <recommendedName>
        <fullName evidence="1">site-specific DNA-methyltransferase (adenine-specific)</fullName>
        <ecNumber evidence="1">2.1.1.72</ecNumber>
    </recommendedName>
</protein>
<feature type="domain" description="Type II methyltransferase M.TaqI-like" evidence="9">
    <location>
        <begin position="612"/>
        <end position="905"/>
    </location>
</feature>
<keyword evidence="2" id="KW-0489">Methyltransferase</keyword>
<dbReference type="Pfam" id="PF07669">
    <property type="entry name" value="Eco57I"/>
    <property type="match status" value="1"/>
</dbReference>
<dbReference type="RefSeq" id="WP_188877337.1">
    <property type="nucleotide sequence ID" value="NZ_BMOQ01000002.1"/>
</dbReference>
<dbReference type="PRINTS" id="PR00507">
    <property type="entry name" value="N12N6MTFRASE"/>
</dbReference>
<dbReference type="InterPro" id="IPR011639">
    <property type="entry name" value="MethylTrfase_TaqI-like_dom"/>
</dbReference>
<organism evidence="11 12">
    <name type="scientific">Halarchaeum nitratireducens</name>
    <dbReference type="NCBI Taxonomy" id="489913"/>
    <lineage>
        <taxon>Archaea</taxon>
        <taxon>Methanobacteriati</taxon>
        <taxon>Methanobacteriota</taxon>
        <taxon>Stenosarchaea group</taxon>
        <taxon>Halobacteria</taxon>
        <taxon>Halobacteriales</taxon>
        <taxon>Halobacteriaceae</taxon>
    </lineage>
</organism>